<keyword evidence="2" id="KW-1185">Reference proteome</keyword>
<comment type="caution">
    <text evidence="1">The sequence shown here is derived from an EMBL/GenBank/DDBJ whole genome shotgun (WGS) entry which is preliminary data.</text>
</comment>
<dbReference type="EMBL" id="JBHSRS010000018">
    <property type="protein sequence ID" value="MFC6281673.1"/>
    <property type="molecule type" value="Genomic_DNA"/>
</dbReference>
<proteinExistence type="predicted"/>
<dbReference type="RefSeq" id="WP_371437283.1">
    <property type="nucleotide sequence ID" value="NZ_JBHSRS010000018.1"/>
</dbReference>
<evidence type="ECO:0000313" key="2">
    <source>
        <dbReference type="Proteomes" id="UP001596270"/>
    </source>
</evidence>
<accession>A0ABW1TWG1</accession>
<protein>
    <submittedName>
        <fullName evidence="1">Uncharacterized protein</fullName>
    </submittedName>
</protein>
<gene>
    <name evidence="1" type="ORF">ACFQND_10550</name>
</gene>
<reference evidence="2" key="1">
    <citation type="journal article" date="2019" name="Int. J. Syst. Evol. Microbiol.">
        <title>The Global Catalogue of Microorganisms (GCM) 10K type strain sequencing project: providing services to taxonomists for standard genome sequencing and annotation.</title>
        <authorList>
            <consortium name="The Broad Institute Genomics Platform"/>
            <consortium name="The Broad Institute Genome Sequencing Center for Infectious Disease"/>
            <person name="Wu L."/>
            <person name="Ma J."/>
        </authorList>
    </citation>
    <scope>NUCLEOTIDE SEQUENCE [LARGE SCALE GENOMIC DNA]</scope>
    <source>
        <strain evidence="2">CCUG 39402</strain>
    </source>
</reference>
<dbReference type="Proteomes" id="UP001596270">
    <property type="component" value="Unassembled WGS sequence"/>
</dbReference>
<evidence type="ECO:0000313" key="1">
    <source>
        <dbReference type="EMBL" id="MFC6281673.1"/>
    </source>
</evidence>
<sequence>MLISFSIDPEALTGSGPDLSAIVACHRRVIQEWRKHGMLIHSHDALKGSALFKTLESLPQECRKLWQTAISTSRRRPSSIPWDGTFPNGELSDMTPLASEFILALLDPTRAEAVCGLGTHESSRFETSLNGMELCKFHSVGESTHITKAQELAVRSLSKGDNCGSEWNSRYTNHLKNADHVVVVDKYILAHHMRRYSNKEISGLTRLLNDCFSKPRDRQVNVKLICAVQNKSRNITAGEQREIEAFVKNLATRYSGGGIRKLECYVVKDSDFSADAHARFFRTDYLVFGIDRGLDSFGGYTAERDSVVWRNDTLACSHFSQQEVKLQANAECHFNVI</sequence>
<name>A0ABW1TWG1_9BURK</name>
<organism evidence="1 2">
    <name type="scientific">Polaromonas aquatica</name>
    <dbReference type="NCBI Taxonomy" id="332657"/>
    <lineage>
        <taxon>Bacteria</taxon>
        <taxon>Pseudomonadati</taxon>
        <taxon>Pseudomonadota</taxon>
        <taxon>Betaproteobacteria</taxon>
        <taxon>Burkholderiales</taxon>
        <taxon>Comamonadaceae</taxon>
        <taxon>Polaromonas</taxon>
    </lineage>
</organism>